<dbReference type="RefSeq" id="XP_021870376.1">
    <property type="nucleotide sequence ID" value="XM_022016089.1"/>
</dbReference>
<name>A0A1Y1UGS8_9TREE</name>
<keyword evidence="3" id="KW-1185">Reference proteome</keyword>
<proteinExistence type="predicted"/>
<feature type="region of interest" description="Disordered" evidence="1">
    <location>
        <begin position="129"/>
        <end position="149"/>
    </location>
</feature>
<feature type="region of interest" description="Disordered" evidence="1">
    <location>
        <begin position="81"/>
        <end position="114"/>
    </location>
</feature>
<dbReference type="EMBL" id="NBSH01000008">
    <property type="protein sequence ID" value="ORX36275.1"/>
    <property type="molecule type" value="Genomic_DNA"/>
</dbReference>
<evidence type="ECO:0000313" key="3">
    <source>
        <dbReference type="Proteomes" id="UP000193218"/>
    </source>
</evidence>
<dbReference type="GeneID" id="33557898"/>
<gene>
    <name evidence="2" type="ORF">BD324DRAFT_628132</name>
</gene>
<reference evidence="2 3" key="1">
    <citation type="submission" date="2017-03" db="EMBL/GenBank/DDBJ databases">
        <title>Widespread Adenine N6-methylation of Active Genes in Fungi.</title>
        <authorList>
            <consortium name="DOE Joint Genome Institute"/>
            <person name="Mondo S.J."/>
            <person name="Dannebaum R.O."/>
            <person name="Kuo R.C."/>
            <person name="Louie K.B."/>
            <person name="Bewick A.J."/>
            <person name="Labutti K."/>
            <person name="Haridas S."/>
            <person name="Kuo A."/>
            <person name="Salamov A."/>
            <person name="Ahrendt S.R."/>
            <person name="Lau R."/>
            <person name="Bowen B.P."/>
            <person name="Lipzen A."/>
            <person name="Sullivan W."/>
            <person name="Andreopoulos W.B."/>
            <person name="Clum A."/>
            <person name="Lindquist E."/>
            <person name="Daum C."/>
            <person name="Northen T.R."/>
            <person name="Ramamoorthy G."/>
            <person name="Schmitz R.J."/>
            <person name="Gryganskyi A."/>
            <person name="Culley D."/>
            <person name="Magnuson J."/>
            <person name="James T.Y."/>
            <person name="O'Malley M.A."/>
            <person name="Stajich J.E."/>
            <person name="Spatafora J.W."/>
            <person name="Visel A."/>
            <person name="Grigoriev I.V."/>
        </authorList>
    </citation>
    <scope>NUCLEOTIDE SEQUENCE [LARGE SCALE GENOMIC DNA]</scope>
    <source>
        <strain evidence="2 3">NRRL Y-17943</strain>
    </source>
</reference>
<accession>A0A1Y1UGS8</accession>
<sequence>MSQGTTTCIDLETSAHVVLMTLGQPTLSTIPSLVTITPLVSALKALGQDIGNHWGQVLLIWTTGLHRRQVHLIRTFWLDDKEPSKMNPTGNPTTKSPGTKRRPGTKRSPGTKPVWIQVQATNFSDSVSLTGEKSLSTKHDGLDVIGGRR</sequence>
<evidence type="ECO:0000313" key="2">
    <source>
        <dbReference type="EMBL" id="ORX36275.1"/>
    </source>
</evidence>
<comment type="caution">
    <text evidence="2">The sequence shown here is derived from an EMBL/GenBank/DDBJ whole genome shotgun (WGS) entry which is preliminary data.</text>
</comment>
<dbReference type="InParanoid" id="A0A1Y1UGS8"/>
<feature type="compositionally biased region" description="Polar residues" evidence="1">
    <location>
        <begin position="86"/>
        <end position="97"/>
    </location>
</feature>
<dbReference type="Proteomes" id="UP000193218">
    <property type="component" value="Unassembled WGS sequence"/>
</dbReference>
<protein>
    <submittedName>
        <fullName evidence="2">Uncharacterized protein</fullName>
    </submittedName>
</protein>
<evidence type="ECO:0000256" key="1">
    <source>
        <dbReference type="SAM" id="MobiDB-lite"/>
    </source>
</evidence>
<organism evidence="2 3">
    <name type="scientific">Kockovaella imperatae</name>
    <dbReference type="NCBI Taxonomy" id="4999"/>
    <lineage>
        <taxon>Eukaryota</taxon>
        <taxon>Fungi</taxon>
        <taxon>Dikarya</taxon>
        <taxon>Basidiomycota</taxon>
        <taxon>Agaricomycotina</taxon>
        <taxon>Tremellomycetes</taxon>
        <taxon>Tremellales</taxon>
        <taxon>Cuniculitremaceae</taxon>
        <taxon>Kockovaella</taxon>
    </lineage>
</organism>
<dbReference type="AlphaFoldDB" id="A0A1Y1UGS8"/>